<evidence type="ECO:0000313" key="8">
    <source>
        <dbReference type="Proteomes" id="UP001164746"/>
    </source>
</evidence>
<evidence type="ECO:0000256" key="6">
    <source>
        <dbReference type="ARBA" id="ARBA00023186"/>
    </source>
</evidence>
<dbReference type="Pfam" id="PF10185">
    <property type="entry name" value="Mesd"/>
    <property type="match status" value="1"/>
</dbReference>
<evidence type="ECO:0000256" key="3">
    <source>
        <dbReference type="ARBA" id="ARBA00022687"/>
    </source>
</evidence>
<evidence type="ECO:0000256" key="5">
    <source>
        <dbReference type="ARBA" id="ARBA00022824"/>
    </source>
</evidence>
<dbReference type="PANTHER" id="PTHR17600">
    <property type="entry name" value="MESODERM DEVELOPMENT CANDIDATE 2"/>
    <property type="match status" value="1"/>
</dbReference>
<dbReference type="Proteomes" id="UP001164746">
    <property type="component" value="Chromosome 16"/>
</dbReference>
<proteinExistence type="inferred from homology"/>
<protein>
    <submittedName>
        <fullName evidence="7">MESD-like protein</fullName>
    </submittedName>
</protein>
<dbReference type="Gene3D" id="3.30.70.260">
    <property type="match status" value="1"/>
</dbReference>
<organism evidence="7 8">
    <name type="scientific">Mya arenaria</name>
    <name type="common">Soft-shell clam</name>
    <dbReference type="NCBI Taxonomy" id="6604"/>
    <lineage>
        <taxon>Eukaryota</taxon>
        <taxon>Metazoa</taxon>
        <taxon>Spiralia</taxon>
        <taxon>Lophotrochozoa</taxon>
        <taxon>Mollusca</taxon>
        <taxon>Bivalvia</taxon>
        <taxon>Autobranchia</taxon>
        <taxon>Heteroconchia</taxon>
        <taxon>Euheterodonta</taxon>
        <taxon>Imparidentia</taxon>
        <taxon>Neoheterodontei</taxon>
        <taxon>Myida</taxon>
        <taxon>Myoidea</taxon>
        <taxon>Myidae</taxon>
        <taxon>Mya</taxon>
    </lineage>
</organism>
<evidence type="ECO:0000313" key="7">
    <source>
        <dbReference type="EMBL" id="WAR29499.1"/>
    </source>
</evidence>
<keyword evidence="8" id="KW-1185">Reference proteome</keyword>
<evidence type="ECO:0000256" key="4">
    <source>
        <dbReference type="ARBA" id="ARBA00022729"/>
    </source>
</evidence>
<evidence type="ECO:0000256" key="1">
    <source>
        <dbReference type="ARBA" id="ARBA00004240"/>
    </source>
</evidence>
<sequence>MSVSQLRANESEAVFKAANYSLVMPVNCVLMRARLYVVSENRVIFMLNNGAMAWEIKDFLVNQDRCEEVTIEGKSYPGKV</sequence>
<keyword evidence="6" id="KW-0143">Chaperone</keyword>
<gene>
    <name evidence="7" type="ORF">MAR_003067</name>
</gene>
<dbReference type="InterPro" id="IPR019330">
    <property type="entry name" value="MESD"/>
</dbReference>
<dbReference type="EMBL" id="CP111027">
    <property type="protein sequence ID" value="WAR29499.1"/>
    <property type="molecule type" value="Genomic_DNA"/>
</dbReference>
<comment type="similarity">
    <text evidence="2">Belongs to the MESD family.</text>
</comment>
<dbReference type="PANTHER" id="PTHR17600:SF2">
    <property type="entry name" value="LRP CHAPERONE MESD"/>
    <property type="match status" value="1"/>
</dbReference>
<reference evidence="7" key="1">
    <citation type="submission" date="2022-11" db="EMBL/GenBank/DDBJ databases">
        <title>Centuries of genome instability and evolution in soft-shell clam transmissible cancer (bioRxiv).</title>
        <authorList>
            <person name="Hart S.F.M."/>
            <person name="Yonemitsu M.A."/>
            <person name="Giersch R.M."/>
            <person name="Beal B.F."/>
            <person name="Arriagada G."/>
            <person name="Davis B.W."/>
            <person name="Ostrander E.A."/>
            <person name="Goff S.P."/>
            <person name="Metzger M.J."/>
        </authorList>
    </citation>
    <scope>NUCLEOTIDE SEQUENCE</scope>
    <source>
        <strain evidence="7">MELC-2E11</strain>
        <tissue evidence="7">Siphon/mantle</tissue>
    </source>
</reference>
<accession>A0ABY7G804</accession>
<name>A0ABY7G804_MYAAR</name>
<evidence type="ECO:0000256" key="2">
    <source>
        <dbReference type="ARBA" id="ARBA00011068"/>
    </source>
</evidence>
<keyword evidence="4" id="KW-0732">Signal</keyword>
<comment type="subcellular location">
    <subcellularLocation>
        <location evidence="1">Endoplasmic reticulum</location>
    </subcellularLocation>
</comment>
<keyword evidence="3" id="KW-0879">Wnt signaling pathway</keyword>
<keyword evidence="5" id="KW-0256">Endoplasmic reticulum</keyword>